<dbReference type="RefSeq" id="XP_024347544.1">
    <property type="nucleotide sequence ID" value="XM_024498023.1"/>
</dbReference>
<dbReference type="Proteomes" id="UP000019149">
    <property type="component" value="Unassembled WGS sequence"/>
</dbReference>
<keyword evidence="3" id="KW-1185">Reference proteome</keyword>
<evidence type="ECO:0000313" key="3">
    <source>
        <dbReference type="Proteomes" id="UP000019149"/>
    </source>
</evidence>
<dbReference type="GeneID" id="36344489"/>
<dbReference type="KEGG" id="egl:EGR_08774"/>
<name>W6U5A0_ECHGR</name>
<comment type="caution">
    <text evidence="2">The sequence shown here is derived from an EMBL/GenBank/DDBJ whole genome shotgun (WGS) entry which is preliminary data.</text>
</comment>
<protein>
    <submittedName>
        <fullName evidence="2">Uncharacterized protein</fullName>
    </submittedName>
</protein>
<reference evidence="2 3" key="1">
    <citation type="journal article" date="2013" name="Nat. Genet.">
        <title>The genome of the hydatid tapeworm Echinococcus granulosus.</title>
        <authorList>
            <person name="Zheng H."/>
            <person name="Zhang W."/>
            <person name="Zhang L."/>
            <person name="Zhang Z."/>
            <person name="Li J."/>
            <person name="Lu G."/>
            <person name="Zhu Y."/>
            <person name="Wang Y."/>
            <person name="Huang Y."/>
            <person name="Liu J."/>
            <person name="Kang H."/>
            <person name="Chen J."/>
            <person name="Wang L."/>
            <person name="Chen A."/>
            <person name="Yu S."/>
            <person name="Gao Z."/>
            <person name="Jin L."/>
            <person name="Gu W."/>
            <person name="Wang Z."/>
            <person name="Zhao L."/>
            <person name="Shi B."/>
            <person name="Wen H."/>
            <person name="Lin R."/>
            <person name="Jones M.K."/>
            <person name="Brejova B."/>
            <person name="Vinar T."/>
            <person name="Zhao G."/>
            <person name="McManus D.P."/>
            <person name="Chen Z."/>
            <person name="Zhou Y."/>
            <person name="Wang S."/>
        </authorList>
    </citation>
    <scope>NUCLEOTIDE SEQUENCE [LARGE SCALE GENOMIC DNA]</scope>
</reference>
<accession>W6U5A0</accession>
<proteinExistence type="predicted"/>
<feature type="region of interest" description="Disordered" evidence="1">
    <location>
        <begin position="44"/>
        <end position="66"/>
    </location>
</feature>
<dbReference type="EMBL" id="APAU02000119">
    <property type="protein sequence ID" value="EUB56348.1"/>
    <property type="molecule type" value="Genomic_DNA"/>
</dbReference>
<organism evidence="2 3">
    <name type="scientific">Echinococcus granulosus</name>
    <name type="common">Hydatid tapeworm</name>
    <dbReference type="NCBI Taxonomy" id="6210"/>
    <lineage>
        <taxon>Eukaryota</taxon>
        <taxon>Metazoa</taxon>
        <taxon>Spiralia</taxon>
        <taxon>Lophotrochozoa</taxon>
        <taxon>Platyhelminthes</taxon>
        <taxon>Cestoda</taxon>
        <taxon>Eucestoda</taxon>
        <taxon>Cyclophyllidea</taxon>
        <taxon>Taeniidae</taxon>
        <taxon>Echinococcus</taxon>
        <taxon>Echinococcus granulosus group</taxon>
    </lineage>
</organism>
<dbReference type="AlphaFoldDB" id="W6U5A0"/>
<evidence type="ECO:0000313" key="2">
    <source>
        <dbReference type="EMBL" id="EUB56348.1"/>
    </source>
</evidence>
<evidence type="ECO:0000256" key="1">
    <source>
        <dbReference type="SAM" id="MobiDB-lite"/>
    </source>
</evidence>
<gene>
    <name evidence="2" type="ORF">EGR_08774</name>
</gene>
<dbReference type="CTD" id="36344489"/>
<sequence length="141" mass="15425">MCRRLPQLIQMLSDNVDDKFTFVVLRLSKPRDVKMTSLYGIHQARLEPPPSSGGQLGLPPGLKTSTSKSPFPTILIGSAEEAFSFGPSGVNLWATNRGAVLTLNNAHEDDEHPPLNRSLSIRVASISIQSCDTSHWSLFPL</sequence>